<feature type="compositionally biased region" description="Polar residues" evidence="1">
    <location>
        <begin position="293"/>
        <end position="316"/>
    </location>
</feature>
<evidence type="ECO:0000256" key="2">
    <source>
        <dbReference type="SAM" id="SignalP"/>
    </source>
</evidence>
<comment type="caution">
    <text evidence="3">The sequence shown here is derived from an EMBL/GenBank/DDBJ whole genome shotgun (WGS) entry which is preliminary data.</text>
</comment>
<keyword evidence="2" id="KW-0732">Signal</keyword>
<feature type="signal peptide" evidence="2">
    <location>
        <begin position="1"/>
        <end position="24"/>
    </location>
</feature>
<keyword evidence="4" id="KW-1185">Reference proteome</keyword>
<evidence type="ECO:0000313" key="4">
    <source>
        <dbReference type="Proteomes" id="UP001497392"/>
    </source>
</evidence>
<name>A0ABP1FG15_9CHLO</name>
<evidence type="ECO:0000256" key="1">
    <source>
        <dbReference type="SAM" id="MobiDB-lite"/>
    </source>
</evidence>
<dbReference type="EMBL" id="CAXHTA020000001">
    <property type="protein sequence ID" value="CAL5218855.1"/>
    <property type="molecule type" value="Genomic_DNA"/>
</dbReference>
<reference evidence="3 4" key="1">
    <citation type="submission" date="2024-06" db="EMBL/GenBank/DDBJ databases">
        <authorList>
            <person name="Kraege A."/>
            <person name="Thomma B."/>
        </authorList>
    </citation>
    <scope>NUCLEOTIDE SEQUENCE [LARGE SCALE GENOMIC DNA]</scope>
</reference>
<organism evidence="3 4">
    <name type="scientific">Coccomyxa viridis</name>
    <dbReference type="NCBI Taxonomy" id="1274662"/>
    <lineage>
        <taxon>Eukaryota</taxon>
        <taxon>Viridiplantae</taxon>
        <taxon>Chlorophyta</taxon>
        <taxon>core chlorophytes</taxon>
        <taxon>Trebouxiophyceae</taxon>
        <taxon>Trebouxiophyceae incertae sedis</taxon>
        <taxon>Coccomyxaceae</taxon>
        <taxon>Coccomyxa</taxon>
    </lineage>
</organism>
<evidence type="ECO:0000313" key="3">
    <source>
        <dbReference type="EMBL" id="CAL5218855.1"/>
    </source>
</evidence>
<proteinExistence type="predicted"/>
<dbReference type="Proteomes" id="UP001497392">
    <property type="component" value="Unassembled WGS sequence"/>
</dbReference>
<feature type="compositionally biased region" description="Polar residues" evidence="1">
    <location>
        <begin position="357"/>
        <end position="372"/>
    </location>
</feature>
<sequence length="425" mass="46165">MATVTHRAQVSILALLGVLLFVRGDTTHGVGDNVPRANDEQQGFSGTSSVKELRQAIDELRTLIRAADDIQESIKQATVRNTRLLRRANLELIASAARDEHQSGQSKAHHKRNRPPPPSKADMWKRPLFALCLGLVGYWHFTRLRGRRRAAALEAARGNRDALEHDAALAALGQEGGRISGEDEEFAAELREAMLEEERHLSSDHFRESLVEEKWRPERHAAGSSTTDNFHQALLRQRMAVILPQEPMPSRNNAVEQAATNSGGPSTGPLQLASSLAKLQQLEDRELKGPSPNMRQSLQQSHPSSNTIGNRSTSGVHESPAPSAFHSSQTAEHGPTRNIEQTLPRALRKHVADLSVGGNSSSTGQLNSSTPFGDNKGKDEERMSLESRPSTLAAGLPKLGPQLSASAQAVEGAGIQKLSQPPKDP</sequence>
<accession>A0ABP1FG15</accession>
<gene>
    <name evidence="3" type="primary">g587</name>
    <name evidence="3" type="ORF">VP750_LOCUS514</name>
</gene>
<feature type="chain" id="PRO_5046610309" evidence="2">
    <location>
        <begin position="25"/>
        <end position="425"/>
    </location>
</feature>
<feature type="region of interest" description="Disordered" evidence="1">
    <location>
        <begin position="287"/>
        <end position="337"/>
    </location>
</feature>
<feature type="region of interest" description="Disordered" evidence="1">
    <location>
        <begin position="355"/>
        <end position="425"/>
    </location>
</feature>
<protein>
    <submittedName>
        <fullName evidence="3">G587 protein</fullName>
    </submittedName>
</protein>
<feature type="region of interest" description="Disordered" evidence="1">
    <location>
        <begin position="97"/>
        <end position="123"/>
    </location>
</feature>
<feature type="compositionally biased region" description="Basic and acidic residues" evidence="1">
    <location>
        <begin position="375"/>
        <end position="385"/>
    </location>
</feature>